<dbReference type="AlphaFoldDB" id="A0A0E3QTF5"/>
<keyword evidence="2" id="KW-1185">Reference proteome</keyword>
<evidence type="ECO:0000313" key="1">
    <source>
        <dbReference type="EMBL" id="AKB54633.1"/>
    </source>
</evidence>
<dbReference type="KEGG" id="mby:MSBRM_1635"/>
<accession>A0A0E3QTF5</accession>
<dbReference type="EMBL" id="CP009528">
    <property type="protein sequence ID" value="AKB54633.1"/>
    <property type="molecule type" value="Genomic_DNA"/>
</dbReference>
<dbReference type="Pfam" id="PF00805">
    <property type="entry name" value="Pentapeptide"/>
    <property type="match status" value="1"/>
</dbReference>
<gene>
    <name evidence="1" type="ORF">MSBRM_1635</name>
</gene>
<organism evidence="1 2">
    <name type="scientific">Methanosarcina barkeri MS</name>
    <dbReference type="NCBI Taxonomy" id="1434108"/>
    <lineage>
        <taxon>Archaea</taxon>
        <taxon>Methanobacteriati</taxon>
        <taxon>Methanobacteriota</taxon>
        <taxon>Stenosarchaea group</taxon>
        <taxon>Methanomicrobia</taxon>
        <taxon>Methanosarcinales</taxon>
        <taxon>Methanosarcinaceae</taxon>
        <taxon>Methanosarcina</taxon>
    </lineage>
</organism>
<dbReference type="PATRIC" id="fig|1434108.4.peg.2057"/>
<proteinExistence type="predicted"/>
<evidence type="ECO:0000313" key="2">
    <source>
        <dbReference type="Proteomes" id="UP000033033"/>
    </source>
</evidence>
<dbReference type="InterPro" id="IPR051082">
    <property type="entry name" value="Pentapeptide-BTB/POZ_domain"/>
</dbReference>
<reference evidence="1 2" key="1">
    <citation type="submission" date="2014-07" db="EMBL/GenBank/DDBJ databases">
        <title>Methanogenic archaea and the global carbon cycle.</title>
        <authorList>
            <person name="Henriksen J.R."/>
            <person name="Luke J."/>
            <person name="Reinhart S."/>
            <person name="Benedict M.N."/>
            <person name="Youngblut N.D."/>
            <person name="Metcalf M.E."/>
            <person name="Whitaker R.J."/>
            <person name="Metcalf W.W."/>
        </authorList>
    </citation>
    <scope>NUCLEOTIDE SEQUENCE [LARGE SCALE GENOMIC DNA]</scope>
    <source>
        <strain evidence="1 2">MS</strain>
    </source>
</reference>
<dbReference type="SUPFAM" id="SSF141571">
    <property type="entry name" value="Pentapeptide repeat-like"/>
    <property type="match status" value="1"/>
</dbReference>
<protein>
    <submittedName>
        <fullName evidence="1">Pentapeptide repeat family protein</fullName>
    </submittedName>
</protein>
<name>A0A0E3QTF5_METBA</name>
<sequence>MRASEGANLERAYLCGADLTGTNLNGANIKGANFKGANLEGADFTEVDFEEDNIDDSLFPELFNKHNLTIDQLSNIKSLYGAKNLNHELETLRKNRPELFEETDDHKWYRENFIQFKS</sequence>
<dbReference type="HOGENOM" id="CLU_2067785_0_0_2"/>
<dbReference type="Gene3D" id="2.160.20.80">
    <property type="entry name" value="E3 ubiquitin-protein ligase SopA"/>
    <property type="match status" value="1"/>
</dbReference>
<dbReference type="PANTHER" id="PTHR14136:SF17">
    <property type="entry name" value="BTB_POZ DOMAIN-CONTAINING PROTEIN KCTD9"/>
    <property type="match status" value="1"/>
</dbReference>
<dbReference type="Proteomes" id="UP000033033">
    <property type="component" value="Chromosome"/>
</dbReference>
<dbReference type="STRING" id="1434108.MSBRM_1635"/>
<dbReference type="InterPro" id="IPR001646">
    <property type="entry name" value="5peptide_repeat"/>
</dbReference>
<dbReference type="RefSeq" id="WP_052712767.1">
    <property type="nucleotide sequence ID" value="NZ_CP009528.1"/>
</dbReference>
<dbReference type="PANTHER" id="PTHR14136">
    <property type="entry name" value="BTB_POZ DOMAIN-CONTAINING PROTEIN KCTD9"/>
    <property type="match status" value="1"/>
</dbReference>
<dbReference type="GeneID" id="25418191"/>